<dbReference type="GO" id="GO:0004930">
    <property type="term" value="F:G protein-coupled receptor activity"/>
    <property type="evidence" value="ECO:0007669"/>
    <property type="project" value="UniProtKB-KW"/>
</dbReference>
<dbReference type="InParanoid" id="A0A0L0H4C6"/>
<dbReference type="OMA" id="WRILAAY"/>
<dbReference type="CDD" id="cd00637">
    <property type="entry name" value="7tm_classA_rhodopsin-like"/>
    <property type="match status" value="1"/>
</dbReference>
<evidence type="ECO:0000313" key="10">
    <source>
        <dbReference type="Proteomes" id="UP000053201"/>
    </source>
</evidence>
<reference evidence="9 10" key="1">
    <citation type="submission" date="2009-08" db="EMBL/GenBank/DDBJ databases">
        <title>The Genome Sequence of Spizellomyces punctatus strain DAOM BR117.</title>
        <authorList>
            <consortium name="The Broad Institute Genome Sequencing Platform"/>
            <person name="Russ C."/>
            <person name="Cuomo C."/>
            <person name="Shea T."/>
            <person name="Young S.K."/>
            <person name="Zeng Q."/>
            <person name="Koehrsen M."/>
            <person name="Haas B."/>
            <person name="Borodovsky M."/>
            <person name="Guigo R."/>
            <person name="Alvarado L."/>
            <person name="Berlin A."/>
            <person name="Bochicchio J."/>
            <person name="Borenstein D."/>
            <person name="Chapman S."/>
            <person name="Chen Z."/>
            <person name="Engels R."/>
            <person name="Freedman E."/>
            <person name="Gellesch M."/>
            <person name="Goldberg J."/>
            <person name="Griggs A."/>
            <person name="Gujja S."/>
            <person name="Heiman D."/>
            <person name="Hepburn T."/>
            <person name="Howarth C."/>
            <person name="Jen D."/>
            <person name="Larson L."/>
            <person name="Lewis B."/>
            <person name="Mehta T."/>
            <person name="Park D."/>
            <person name="Pearson M."/>
            <person name="Roberts A."/>
            <person name="Saif S."/>
            <person name="Shenoy N."/>
            <person name="Sisk P."/>
            <person name="Stolte C."/>
            <person name="Sykes S."/>
            <person name="Thomson T."/>
            <person name="Walk T."/>
            <person name="White J."/>
            <person name="Yandava C."/>
            <person name="Burger G."/>
            <person name="Gray M.W."/>
            <person name="Holland P.W.H."/>
            <person name="King N."/>
            <person name="Lang F.B.F."/>
            <person name="Roger A.J."/>
            <person name="Ruiz-Trillo I."/>
            <person name="Lander E."/>
            <person name="Nusbaum C."/>
        </authorList>
    </citation>
    <scope>NUCLEOTIDE SEQUENCE [LARGE SCALE GENOMIC DNA]</scope>
    <source>
        <strain evidence="9 10">DAOM BR117</strain>
    </source>
</reference>
<evidence type="ECO:0000256" key="8">
    <source>
        <dbReference type="SAM" id="Phobius"/>
    </source>
</evidence>
<feature type="transmembrane region" description="Helical" evidence="8">
    <location>
        <begin position="395"/>
        <end position="417"/>
    </location>
</feature>
<evidence type="ECO:0008006" key="11">
    <source>
        <dbReference type="Google" id="ProtNLM"/>
    </source>
</evidence>
<organism evidence="9 10">
    <name type="scientific">Spizellomyces punctatus (strain DAOM BR117)</name>
    <dbReference type="NCBI Taxonomy" id="645134"/>
    <lineage>
        <taxon>Eukaryota</taxon>
        <taxon>Fungi</taxon>
        <taxon>Fungi incertae sedis</taxon>
        <taxon>Chytridiomycota</taxon>
        <taxon>Chytridiomycota incertae sedis</taxon>
        <taxon>Chytridiomycetes</taxon>
        <taxon>Spizellomycetales</taxon>
        <taxon>Spizellomycetaceae</taxon>
        <taxon>Spizellomyces</taxon>
    </lineage>
</organism>
<evidence type="ECO:0000256" key="3">
    <source>
        <dbReference type="ARBA" id="ARBA00022989"/>
    </source>
</evidence>
<keyword evidence="4" id="KW-0807">Transducer</keyword>
<evidence type="ECO:0000256" key="5">
    <source>
        <dbReference type="ARBA" id="ARBA00023136"/>
    </source>
</evidence>
<dbReference type="RefSeq" id="XP_016603869.1">
    <property type="nucleotide sequence ID" value="XM_016756922.1"/>
</dbReference>
<keyword evidence="6" id="KW-0675">Receptor</keyword>
<dbReference type="EMBL" id="KQ257475">
    <property type="protein sequence ID" value="KNC95829.1"/>
    <property type="molecule type" value="Genomic_DNA"/>
</dbReference>
<accession>A0A0L0H4C6</accession>
<proteinExistence type="predicted"/>
<keyword evidence="4" id="KW-0297">G-protein coupled receptor</keyword>
<dbReference type="Proteomes" id="UP000053201">
    <property type="component" value="Unassembled WGS sequence"/>
</dbReference>
<evidence type="ECO:0000256" key="6">
    <source>
        <dbReference type="ARBA" id="ARBA00023170"/>
    </source>
</evidence>
<evidence type="ECO:0000256" key="4">
    <source>
        <dbReference type="ARBA" id="ARBA00023040"/>
    </source>
</evidence>
<feature type="transmembrane region" description="Helical" evidence="8">
    <location>
        <begin position="198"/>
        <end position="221"/>
    </location>
</feature>
<sequence>MAQSQYPGIPPPDADGLYTLDDIPMGMSHGAFYLPYRLTQTQQVWNTVGFSLTLTSCTINLVFLWVMRKVPMAPAKAIVLSICLTDLIADGDTWFRHFTALVWGYHIGGYYTCQIQGFTNGVWGCCAQSVMFAFTLERYATIVWRKTVTMRHIKIVIALILVLSLSCATLPFVFGRAAGVNPGATWCNPPWSTGTWHGAVWASQGVFFVGIVLVGTLWMYWRIYSTFVNSSKEVHGLIPTALAGGSTFAQTNMAAVSFLEKGDTPSMMVPPLPNADEEGHKQPSSPEVPEHPPTDHHTRSISALPPIPRPAGNGSDPNLIKSSNANQLPSVTSQQSLMSFPSRLSNVKLSSSHLSLAGTVKTRLFQKPGERQSRSHKDRLAHQSNVIAYALAKQAFIIISTYYVLMTPIFLVILYNLVTWRPVPVWADYLSYVTAISYTLCNPILFMTLNKQYRQAAIGEWKTWQRRFQSIWRST</sequence>
<dbReference type="Pfam" id="PF00001">
    <property type="entry name" value="7tm_1"/>
    <property type="match status" value="1"/>
</dbReference>
<comment type="subcellular location">
    <subcellularLocation>
        <location evidence="1">Membrane</location>
        <topology evidence="1">Multi-pass membrane protein</topology>
    </subcellularLocation>
</comment>
<feature type="region of interest" description="Disordered" evidence="7">
    <location>
        <begin position="266"/>
        <end position="325"/>
    </location>
</feature>
<dbReference type="GeneID" id="27691909"/>
<dbReference type="OrthoDB" id="2113128at2759"/>
<gene>
    <name evidence="9" type="ORF">SPPG_08768</name>
</gene>
<keyword evidence="3 8" id="KW-1133">Transmembrane helix</keyword>
<dbReference type="Gene3D" id="1.20.1070.10">
    <property type="entry name" value="Rhodopsin 7-helix transmembrane proteins"/>
    <property type="match status" value="2"/>
</dbReference>
<name>A0A0L0H4C6_SPIPD</name>
<dbReference type="GO" id="GO:0016020">
    <property type="term" value="C:membrane"/>
    <property type="evidence" value="ECO:0007669"/>
    <property type="project" value="UniProtKB-SubCell"/>
</dbReference>
<feature type="transmembrane region" description="Helical" evidence="8">
    <location>
        <begin position="429"/>
        <end position="449"/>
    </location>
</feature>
<keyword evidence="2 8" id="KW-0812">Transmembrane</keyword>
<dbReference type="InterPro" id="IPR050125">
    <property type="entry name" value="GPCR_opsins"/>
</dbReference>
<feature type="transmembrane region" description="Helical" evidence="8">
    <location>
        <begin position="44"/>
        <end position="66"/>
    </location>
</feature>
<dbReference type="AlphaFoldDB" id="A0A0L0H4C6"/>
<evidence type="ECO:0000256" key="2">
    <source>
        <dbReference type="ARBA" id="ARBA00022692"/>
    </source>
</evidence>
<dbReference type="SUPFAM" id="SSF81321">
    <property type="entry name" value="Family A G protein-coupled receptor-like"/>
    <property type="match status" value="1"/>
</dbReference>
<dbReference type="PANTHER" id="PTHR24240">
    <property type="entry name" value="OPSIN"/>
    <property type="match status" value="1"/>
</dbReference>
<feature type="compositionally biased region" description="Basic and acidic residues" evidence="7">
    <location>
        <begin position="288"/>
        <end position="298"/>
    </location>
</feature>
<protein>
    <recommendedName>
        <fullName evidence="11">G-protein coupled receptors family 1 profile domain-containing protein</fullName>
    </recommendedName>
</protein>
<evidence type="ECO:0000256" key="7">
    <source>
        <dbReference type="SAM" id="MobiDB-lite"/>
    </source>
</evidence>
<dbReference type="PROSITE" id="PS00237">
    <property type="entry name" value="G_PROTEIN_RECEP_F1_1"/>
    <property type="match status" value="1"/>
</dbReference>
<keyword evidence="5 8" id="KW-0472">Membrane</keyword>
<dbReference type="VEuPathDB" id="FungiDB:SPPG_08768"/>
<dbReference type="InterPro" id="IPR000276">
    <property type="entry name" value="GPCR_Rhodpsn"/>
</dbReference>
<keyword evidence="10" id="KW-1185">Reference proteome</keyword>
<feature type="transmembrane region" description="Helical" evidence="8">
    <location>
        <begin position="155"/>
        <end position="178"/>
    </location>
</feature>
<evidence type="ECO:0000256" key="1">
    <source>
        <dbReference type="ARBA" id="ARBA00004141"/>
    </source>
</evidence>
<evidence type="ECO:0000313" key="9">
    <source>
        <dbReference type="EMBL" id="KNC95829.1"/>
    </source>
</evidence>